<name>A0A6J1BPZ4_MOMCH</name>
<evidence type="ECO:0000259" key="2">
    <source>
        <dbReference type="PROSITE" id="PS50089"/>
    </source>
</evidence>
<evidence type="ECO:0000313" key="5">
    <source>
        <dbReference type="RefSeq" id="XP_022131540.1"/>
    </source>
</evidence>
<keyword evidence="4" id="KW-1185">Reference proteome</keyword>
<feature type="domain" description="RING-type" evidence="2">
    <location>
        <begin position="180"/>
        <end position="228"/>
    </location>
</feature>
<dbReference type="GO" id="GO:0061630">
    <property type="term" value="F:ubiquitin protein ligase activity"/>
    <property type="evidence" value="ECO:0007669"/>
    <property type="project" value="InterPro"/>
</dbReference>
<keyword evidence="1" id="KW-0863">Zinc-finger</keyword>
<reference evidence="5" key="1">
    <citation type="submission" date="2025-08" db="UniProtKB">
        <authorList>
            <consortium name="RefSeq"/>
        </authorList>
    </citation>
    <scope>IDENTIFICATION</scope>
    <source>
        <strain evidence="5">OHB3-1</strain>
    </source>
</reference>
<dbReference type="AlphaFoldDB" id="A0A6J1BPZ4"/>
<dbReference type="Pfam" id="PF13639">
    <property type="entry name" value="zf-RING_2"/>
    <property type="match status" value="1"/>
</dbReference>
<dbReference type="PANTHER" id="PTHR21540">
    <property type="entry name" value="RING FINGER AND SWIM DOMAIN-CONTAINING PROTEIN 2"/>
    <property type="match status" value="1"/>
</dbReference>
<dbReference type="PANTHER" id="PTHR21540:SF0">
    <property type="entry name" value="PHD FAMILY PROTEIN"/>
    <property type="match status" value="1"/>
</dbReference>
<accession>A0A6J1BPZ4</accession>
<keyword evidence="1" id="KW-0862">Zinc</keyword>
<gene>
    <name evidence="5" type="primary">LOC111004703</name>
</gene>
<dbReference type="InterPro" id="IPR039903">
    <property type="entry name" value="Zswim2"/>
</dbReference>
<keyword evidence="1" id="KW-0479">Metal-binding</keyword>
<dbReference type="Gene3D" id="3.30.40.10">
    <property type="entry name" value="Zinc/RING finger domain, C3HC4 (zinc finger)"/>
    <property type="match status" value="1"/>
</dbReference>
<organism evidence="4 5">
    <name type="scientific">Momordica charantia</name>
    <name type="common">Bitter gourd</name>
    <name type="synonym">Balsam pear</name>
    <dbReference type="NCBI Taxonomy" id="3673"/>
    <lineage>
        <taxon>Eukaryota</taxon>
        <taxon>Viridiplantae</taxon>
        <taxon>Streptophyta</taxon>
        <taxon>Embryophyta</taxon>
        <taxon>Tracheophyta</taxon>
        <taxon>Spermatophyta</taxon>
        <taxon>Magnoliopsida</taxon>
        <taxon>eudicotyledons</taxon>
        <taxon>Gunneridae</taxon>
        <taxon>Pentapetalae</taxon>
        <taxon>rosids</taxon>
        <taxon>fabids</taxon>
        <taxon>Cucurbitales</taxon>
        <taxon>Cucurbitaceae</taxon>
        <taxon>Momordiceae</taxon>
        <taxon>Momordica</taxon>
    </lineage>
</organism>
<dbReference type="InterPro" id="IPR001841">
    <property type="entry name" value="Znf_RING"/>
</dbReference>
<dbReference type="PROSITE" id="PS50089">
    <property type="entry name" value="ZF_RING_2"/>
    <property type="match status" value="1"/>
</dbReference>
<dbReference type="KEGG" id="mcha:111004703"/>
<protein>
    <submittedName>
        <fullName evidence="5">Uncharacterized protein LOC111004703</fullName>
    </submittedName>
</protein>
<dbReference type="GeneID" id="111004703"/>
<evidence type="ECO:0000259" key="3">
    <source>
        <dbReference type="PROSITE" id="PS50966"/>
    </source>
</evidence>
<dbReference type="Pfam" id="PF04434">
    <property type="entry name" value="SWIM"/>
    <property type="match status" value="1"/>
</dbReference>
<sequence>MCLYIYICGFVCELFNPSLTAFPSKFMESVASTSSPPRRPRLHLTRFKPSQAVADRIVRALHHHLRLLHRSDSNFFVLGATGNVYIVSLSTTPSCSCPDRITPCKHILFIYIRALGVSLDDACLRRRTLRPCHLNRLLTAPIMLESVAAIGVRRVFHQRFFQVKGRASASVVDVEDGTTCPVCLDEMKKDDSDRVVACMTCRNVVHEDCFLRWKRSKGRRSVSCVVCRARWRDTSGQEKYLNLSAYINEINNDLYNT</sequence>
<dbReference type="InterPro" id="IPR007527">
    <property type="entry name" value="Znf_SWIM"/>
</dbReference>
<evidence type="ECO:0000256" key="1">
    <source>
        <dbReference type="PROSITE-ProRule" id="PRU00175"/>
    </source>
</evidence>
<proteinExistence type="predicted"/>
<evidence type="ECO:0000313" key="4">
    <source>
        <dbReference type="Proteomes" id="UP000504603"/>
    </source>
</evidence>
<dbReference type="GO" id="GO:0008270">
    <property type="term" value="F:zinc ion binding"/>
    <property type="evidence" value="ECO:0007669"/>
    <property type="project" value="UniProtKB-KW"/>
</dbReference>
<dbReference type="RefSeq" id="XP_022131540.1">
    <property type="nucleotide sequence ID" value="XM_022275848.1"/>
</dbReference>
<dbReference type="PROSITE" id="PS50966">
    <property type="entry name" value="ZF_SWIM"/>
    <property type="match status" value="1"/>
</dbReference>
<dbReference type="Proteomes" id="UP000504603">
    <property type="component" value="Unplaced"/>
</dbReference>
<feature type="domain" description="SWIM-type" evidence="3">
    <location>
        <begin position="85"/>
        <end position="115"/>
    </location>
</feature>
<dbReference type="SUPFAM" id="SSF57850">
    <property type="entry name" value="RING/U-box"/>
    <property type="match status" value="1"/>
</dbReference>
<dbReference type="InterPro" id="IPR013083">
    <property type="entry name" value="Znf_RING/FYVE/PHD"/>
</dbReference>
<dbReference type="OrthoDB" id="2122982at2759"/>